<comment type="caution">
    <text evidence="2">The sequence shown here is derived from an EMBL/GenBank/DDBJ whole genome shotgun (WGS) entry which is preliminary data.</text>
</comment>
<sequence length="190" mass="20837">MWRCILVLLLMTALPVSADARRRHFEPIQFEPIPFSYEPCGGPFQGPCITEIPFPFGETLQVTVETVPSQADSAKYQKPDHDLDTIGDLMAELRSCWSPPSVDSAREGMQMSVRFSLNRSGSLIGPPRLTFATAGAPADTRTTYLDAINASLNACLPLRLTNGFAGALAGRPIAIRYVDNRELRKPGTQQ</sequence>
<protein>
    <submittedName>
        <fullName evidence="2">Uncharacterized protein</fullName>
    </submittedName>
</protein>
<keyword evidence="3" id="KW-1185">Reference proteome</keyword>
<gene>
    <name evidence="2" type="ORF">GCM10007857_53490</name>
</gene>
<name>A0ABQ6B584_9BRAD</name>
<evidence type="ECO:0000256" key="1">
    <source>
        <dbReference type="SAM" id="SignalP"/>
    </source>
</evidence>
<evidence type="ECO:0000313" key="2">
    <source>
        <dbReference type="EMBL" id="GLR88636.1"/>
    </source>
</evidence>
<accession>A0ABQ6B584</accession>
<keyword evidence="1" id="KW-0732">Signal</keyword>
<organism evidence="2 3">
    <name type="scientific">Bradyrhizobium iriomotense</name>
    <dbReference type="NCBI Taxonomy" id="441950"/>
    <lineage>
        <taxon>Bacteria</taxon>
        <taxon>Pseudomonadati</taxon>
        <taxon>Pseudomonadota</taxon>
        <taxon>Alphaproteobacteria</taxon>
        <taxon>Hyphomicrobiales</taxon>
        <taxon>Nitrobacteraceae</taxon>
        <taxon>Bradyrhizobium</taxon>
    </lineage>
</organism>
<reference evidence="3" key="1">
    <citation type="journal article" date="2019" name="Int. J. Syst. Evol. Microbiol.">
        <title>The Global Catalogue of Microorganisms (GCM) 10K type strain sequencing project: providing services to taxonomists for standard genome sequencing and annotation.</title>
        <authorList>
            <consortium name="The Broad Institute Genomics Platform"/>
            <consortium name="The Broad Institute Genome Sequencing Center for Infectious Disease"/>
            <person name="Wu L."/>
            <person name="Ma J."/>
        </authorList>
    </citation>
    <scope>NUCLEOTIDE SEQUENCE [LARGE SCALE GENOMIC DNA]</scope>
    <source>
        <strain evidence="3">NBRC 102520</strain>
    </source>
</reference>
<dbReference type="EMBL" id="BSOW01000020">
    <property type="protein sequence ID" value="GLR88636.1"/>
    <property type="molecule type" value="Genomic_DNA"/>
</dbReference>
<feature type="signal peptide" evidence="1">
    <location>
        <begin position="1"/>
        <end position="18"/>
    </location>
</feature>
<proteinExistence type="predicted"/>
<feature type="chain" id="PRO_5046810769" evidence="1">
    <location>
        <begin position="19"/>
        <end position="190"/>
    </location>
</feature>
<dbReference type="RefSeq" id="WP_284270335.1">
    <property type="nucleotide sequence ID" value="NZ_BSOW01000020.1"/>
</dbReference>
<evidence type="ECO:0000313" key="3">
    <source>
        <dbReference type="Proteomes" id="UP001156905"/>
    </source>
</evidence>
<dbReference type="Proteomes" id="UP001156905">
    <property type="component" value="Unassembled WGS sequence"/>
</dbReference>